<dbReference type="Proteomes" id="UP000663855">
    <property type="component" value="Unassembled WGS sequence"/>
</dbReference>
<dbReference type="EMBL" id="CAJOBF010000798">
    <property type="protein sequence ID" value="CAF3870948.1"/>
    <property type="molecule type" value="Genomic_DNA"/>
</dbReference>
<dbReference type="Proteomes" id="UP000663887">
    <property type="component" value="Unassembled WGS sequence"/>
</dbReference>
<evidence type="ECO:0000313" key="8">
    <source>
        <dbReference type="EMBL" id="CAF4018396.1"/>
    </source>
</evidence>
<evidence type="ECO:0000313" key="10">
    <source>
        <dbReference type="EMBL" id="CAF4323577.1"/>
    </source>
</evidence>
<evidence type="ECO:0000313" key="13">
    <source>
        <dbReference type="Proteomes" id="UP000663866"/>
    </source>
</evidence>
<dbReference type="Proteomes" id="UP000676336">
    <property type="component" value="Unassembled WGS sequence"/>
</dbReference>
<evidence type="ECO:0000313" key="3">
    <source>
        <dbReference type="EMBL" id="CAF1561334.1"/>
    </source>
</evidence>
<evidence type="ECO:0000313" key="5">
    <source>
        <dbReference type="EMBL" id="CAF2131372.1"/>
    </source>
</evidence>
<evidence type="ECO:0000313" key="12">
    <source>
        <dbReference type="Proteomes" id="UP000663856"/>
    </source>
</evidence>
<dbReference type="EMBL" id="CAJNOW010002018">
    <property type="protein sequence ID" value="CAF1338364.1"/>
    <property type="molecule type" value="Genomic_DNA"/>
</dbReference>
<evidence type="ECO:0000313" key="7">
    <source>
        <dbReference type="EMBL" id="CAF3870948.1"/>
    </source>
</evidence>
<dbReference type="EMBL" id="CAJOBG010005904">
    <property type="protein sequence ID" value="CAF4169409.1"/>
    <property type="molecule type" value="Genomic_DNA"/>
</dbReference>
<reference evidence="5" key="1">
    <citation type="submission" date="2021-02" db="EMBL/GenBank/DDBJ databases">
        <authorList>
            <person name="Nowell W R."/>
        </authorList>
    </citation>
    <scope>NUCLEOTIDE SEQUENCE</scope>
</reference>
<dbReference type="Proteomes" id="UP000663866">
    <property type="component" value="Unassembled WGS sequence"/>
</dbReference>
<dbReference type="Proteomes" id="UP000663824">
    <property type="component" value="Unassembled WGS sequence"/>
</dbReference>
<evidence type="ECO:0000313" key="9">
    <source>
        <dbReference type="EMBL" id="CAF4169409.1"/>
    </source>
</evidence>
<evidence type="ECO:0000256" key="1">
    <source>
        <dbReference type="SAM" id="MobiDB-lite"/>
    </source>
</evidence>
<dbReference type="EMBL" id="CAJOBH010005255">
    <property type="protein sequence ID" value="CAF4018396.1"/>
    <property type="molecule type" value="Genomic_DNA"/>
</dbReference>
<keyword evidence="13" id="KW-1185">Reference proteome</keyword>
<feature type="compositionally biased region" description="Basic and acidic residues" evidence="1">
    <location>
        <begin position="71"/>
        <end position="83"/>
    </location>
</feature>
<evidence type="ECO:0000313" key="4">
    <source>
        <dbReference type="EMBL" id="CAF2041708.1"/>
    </source>
</evidence>
<feature type="region of interest" description="Disordered" evidence="1">
    <location>
        <begin position="59"/>
        <end position="83"/>
    </location>
</feature>
<dbReference type="EMBL" id="CAJNOV010014823">
    <property type="protein sequence ID" value="CAF1561334.1"/>
    <property type="molecule type" value="Genomic_DNA"/>
</dbReference>
<dbReference type="EMBL" id="CAJNRG010001940">
    <property type="protein sequence ID" value="CAF2041708.1"/>
    <property type="molecule type" value="Genomic_DNA"/>
</dbReference>
<dbReference type="EMBL" id="CAJNRF010011406">
    <property type="protein sequence ID" value="CAF2131372.1"/>
    <property type="molecule type" value="Genomic_DNA"/>
</dbReference>
<dbReference type="EMBL" id="CAJOBI010122904">
    <property type="protein sequence ID" value="CAF4686997.1"/>
    <property type="molecule type" value="Genomic_DNA"/>
</dbReference>
<dbReference type="EMBL" id="CAJOBJ010040437">
    <property type="protein sequence ID" value="CAF4323577.1"/>
    <property type="molecule type" value="Genomic_DNA"/>
</dbReference>
<dbReference type="Proteomes" id="UP000663856">
    <property type="component" value="Unassembled WGS sequence"/>
</dbReference>
<dbReference type="Proteomes" id="UP000681967">
    <property type="component" value="Unassembled WGS sequence"/>
</dbReference>
<comment type="caution">
    <text evidence="5">The sequence shown here is derived from an EMBL/GenBank/DDBJ whole genome shotgun (WGS) entry which is preliminary data.</text>
</comment>
<gene>
    <name evidence="8" type="ORF">BYL167_LOCUS14635</name>
    <name evidence="3" type="ORF">CJN711_LOCUS31148</name>
    <name evidence="10" type="ORF">GIL414_LOCUS26801</name>
    <name evidence="2" type="ORF">KQP761_LOCUS6608</name>
    <name evidence="6" type="ORF">MBJ925_LOCUS38299</name>
    <name evidence="9" type="ORF">OVN521_LOCUS24615</name>
    <name evidence="11" type="ORF">SMN809_LOCUS42514</name>
    <name evidence="7" type="ORF">UXM345_LOCUS8926</name>
    <name evidence="5" type="ORF">WKI299_LOCUS26356</name>
    <name evidence="4" type="ORF">XDN619_LOCUS6829</name>
</gene>
<sequence length="121" mass="14154">MAFSLSTKSVGNGKRSTNTIHAAVARDYDRKKLAAKHEVKLENDYDALERKMISRAKWNQRAENNNLRSNQTHENHNQDRSKISLEHYIERERIKQDNIINAKRMANERIRRASINSLPKV</sequence>
<dbReference type="EMBL" id="CAJNRE010021383">
    <property type="protein sequence ID" value="CAF2257427.1"/>
    <property type="molecule type" value="Genomic_DNA"/>
</dbReference>
<evidence type="ECO:0000313" key="2">
    <source>
        <dbReference type="EMBL" id="CAF1338364.1"/>
    </source>
</evidence>
<dbReference type="OrthoDB" id="10031963at2759"/>
<accession>A0A816W0L3</accession>
<dbReference type="AlphaFoldDB" id="A0A816W0L3"/>
<proteinExistence type="predicted"/>
<dbReference type="Proteomes" id="UP000663834">
    <property type="component" value="Unassembled WGS sequence"/>
</dbReference>
<protein>
    <submittedName>
        <fullName evidence="5">Uncharacterized protein</fullName>
    </submittedName>
</protein>
<organism evidence="5 12">
    <name type="scientific">Rotaria magnacalcarata</name>
    <dbReference type="NCBI Taxonomy" id="392030"/>
    <lineage>
        <taxon>Eukaryota</taxon>
        <taxon>Metazoa</taxon>
        <taxon>Spiralia</taxon>
        <taxon>Gnathifera</taxon>
        <taxon>Rotifera</taxon>
        <taxon>Eurotatoria</taxon>
        <taxon>Bdelloidea</taxon>
        <taxon>Philodinida</taxon>
        <taxon>Philodinidae</taxon>
        <taxon>Rotaria</taxon>
    </lineage>
</organism>
<feature type="compositionally biased region" description="Polar residues" evidence="1">
    <location>
        <begin position="61"/>
        <end position="70"/>
    </location>
</feature>
<evidence type="ECO:0000313" key="11">
    <source>
        <dbReference type="EMBL" id="CAF4686997.1"/>
    </source>
</evidence>
<dbReference type="Proteomes" id="UP000681720">
    <property type="component" value="Unassembled WGS sequence"/>
</dbReference>
<evidence type="ECO:0000313" key="6">
    <source>
        <dbReference type="EMBL" id="CAF2257427.1"/>
    </source>
</evidence>
<dbReference type="Proteomes" id="UP000663842">
    <property type="component" value="Unassembled WGS sequence"/>
</dbReference>
<name>A0A816W0L3_9BILA</name>